<sequence>MTAKTPLAAAYGRFRSVLAATVLFSFFSNILMFVGPLYMLQVYDRVLASRNEMTLIMISAIAVALLVTYGLLEYIRSKLLVRAGLQFDDMLANPAFNRVIRHQLTNPNGSAQLTLQDVDRVREFITGQGILAFFDAPWVPLFLALCYAFHPWLGMVATAGALIIFTLALTNEFATRKLLQEAGSANQGAAHFVNTTMQNAEVIRALGMEKQLTRRWLKQHDDVLDKQAKASGRAGAIMASSKFVRMSLQIAILGTGAYLAILQEISPGIMIAASIVMGRALAPVEQAVSQWKQFVGARQAHKRLTTIFDTLGDEEERIQLPTPKGNITVQSLIATAPGAKPGASGSKAALLKGISFSINQGEVLAVIGPSGSGKSTLVRHLVGAAEPAGGSVRLDGAELQHYDPEQLGRHMGYMPQDVKLFRGSVAENISRFVESPGDQEIVAAAQLSGAHEMIQTLGEGYDTDVGDGGQSVSGGQRQRVGLARAVFRDPNIIVLDEPNSNLDAHGEQALAACIQEMKKRGKTVILVTHKANLLALSDKTLMLVNGQVEKFGPTREMFAQQAAQQQEAKARQEQQKKQEAPAVVSMTDKPRV</sequence>
<dbReference type="InterPro" id="IPR011527">
    <property type="entry name" value="ABC1_TM_dom"/>
</dbReference>
<dbReference type="GO" id="GO:0015421">
    <property type="term" value="F:ABC-type oligopeptide transporter activity"/>
    <property type="evidence" value="ECO:0007669"/>
    <property type="project" value="TreeGrafter"/>
</dbReference>
<dbReference type="InterPro" id="IPR047957">
    <property type="entry name" value="ABC_AprD-like_6TM"/>
</dbReference>
<feature type="transmembrane region" description="Helical" evidence="8">
    <location>
        <begin position="17"/>
        <end position="41"/>
    </location>
</feature>
<dbReference type="SUPFAM" id="SSF52540">
    <property type="entry name" value="P-loop containing nucleoside triphosphate hydrolases"/>
    <property type="match status" value="1"/>
</dbReference>
<comment type="caution">
    <text evidence="11">The sequence shown here is derived from an EMBL/GenBank/DDBJ whole genome shotgun (WGS) entry which is preliminary data.</text>
</comment>
<dbReference type="NCBIfam" id="TIGR01842">
    <property type="entry name" value="type_I_sec_PrtD"/>
    <property type="match status" value="1"/>
</dbReference>
<dbReference type="Proteomes" id="UP000468591">
    <property type="component" value="Unassembled WGS sequence"/>
</dbReference>
<evidence type="ECO:0000313" key="12">
    <source>
        <dbReference type="Proteomes" id="UP000468591"/>
    </source>
</evidence>
<evidence type="ECO:0000256" key="5">
    <source>
        <dbReference type="ARBA" id="ARBA00022989"/>
    </source>
</evidence>
<dbReference type="CDD" id="cd18586">
    <property type="entry name" value="ABC_6TM_PrtD_like"/>
    <property type="match status" value="1"/>
</dbReference>
<evidence type="ECO:0000256" key="6">
    <source>
        <dbReference type="ARBA" id="ARBA00023136"/>
    </source>
</evidence>
<keyword evidence="6 8" id="KW-0472">Membrane</keyword>
<evidence type="ECO:0000256" key="2">
    <source>
        <dbReference type="ARBA" id="ARBA00022692"/>
    </source>
</evidence>
<dbReference type="GO" id="GO:0005886">
    <property type="term" value="C:plasma membrane"/>
    <property type="evidence" value="ECO:0007669"/>
    <property type="project" value="UniProtKB-SubCell"/>
</dbReference>
<proteinExistence type="predicted"/>
<keyword evidence="3" id="KW-0547">Nucleotide-binding</keyword>
<feature type="transmembrane region" description="Helical" evidence="8">
    <location>
        <begin position="156"/>
        <end position="174"/>
    </location>
</feature>
<evidence type="ECO:0000256" key="1">
    <source>
        <dbReference type="ARBA" id="ARBA00004651"/>
    </source>
</evidence>
<feature type="region of interest" description="Disordered" evidence="7">
    <location>
        <begin position="558"/>
        <end position="592"/>
    </location>
</feature>
<evidence type="ECO:0000256" key="8">
    <source>
        <dbReference type="SAM" id="Phobius"/>
    </source>
</evidence>
<accession>A0A6P0CIG0</accession>
<dbReference type="AlphaFoldDB" id="A0A6P0CIG0"/>
<name>A0A6P0CIG0_9RHOB</name>
<dbReference type="GO" id="GO:0016887">
    <property type="term" value="F:ATP hydrolysis activity"/>
    <property type="evidence" value="ECO:0007669"/>
    <property type="project" value="InterPro"/>
</dbReference>
<dbReference type="Pfam" id="PF00664">
    <property type="entry name" value="ABC_membrane"/>
    <property type="match status" value="1"/>
</dbReference>
<dbReference type="PROSITE" id="PS00211">
    <property type="entry name" value="ABC_TRANSPORTER_1"/>
    <property type="match status" value="1"/>
</dbReference>
<evidence type="ECO:0000259" key="9">
    <source>
        <dbReference type="PROSITE" id="PS50893"/>
    </source>
</evidence>
<dbReference type="InterPro" id="IPR017871">
    <property type="entry name" value="ABC_transporter-like_CS"/>
</dbReference>
<feature type="domain" description="ABC transmembrane type-1" evidence="10">
    <location>
        <begin position="19"/>
        <end position="296"/>
    </location>
</feature>
<keyword evidence="4" id="KW-0067">ATP-binding</keyword>
<gene>
    <name evidence="11" type="ORF">GV827_20640</name>
</gene>
<dbReference type="PROSITE" id="PS50929">
    <property type="entry name" value="ABC_TM1F"/>
    <property type="match status" value="1"/>
</dbReference>
<feature type="compositionally biased region" description="Basic and acidic residues" evidence="7">
    <location>
        <begin position="568"/>
        <end position="579"/>
    </location>
</feature>
<keyword evidence="5 8" id="KW-1133">Transmembrane helix</keyword>
<dbReference type="InterPro" id="IPR036640">
    <property type="entry name" value="ABC1_TM_sf"/>
</dbReference>
<keyword evidence="2 8" id="KW-0812">Transmembrane</keyword>
<dbReference type="PANTHER" id="PTHR43394">
    <property type="entry name" value="ATP-DEPENDENT PERMEASE MDL1, MITOCHONDRIAL"/>
    <property type="match status" value="1"/>
</dbReference>
<feature type="transmembrane region" description="Helical" evidence="8">
    <location>
        <begin position="53"/>
        <end position="72"/>
    </location>
</feature>
<dbReference type="GO" id="GO:0005524">
    <property type="term" value="F:ATP binding"/>
    <property type="evidence" value="ECO:0007669"/>
    <property type="project" value="UniProtKB-KW"/>
</dbReference>
<dbReference type="EMBL" id="JAABNT010000022">
    <property type="protein sequence ID" value="NEK24785.1"/>
    <property type="molecule type" value="Genomic_DNA"/>
</dbReference>
<organism evidence="11 12">
    <name type="scientific">Sulfitobacter sediminilitoris</name>
    <dbReference type="NCBI Taxonomy" id="2698830"/>
    <lineage>
        <taxon>Bacteria</taxon>
        <taxon>Pseudomonadati</taxon>
        <taxon>Pseudomonadota</taxon>
        <taxon>Alphaproteobacteria</taxon>
        <taxon>Rhodobacterales</taxon>
        <taxon>Roseobacteraceae</taxon>
        <taxon>Sulfitobacter</taxon>
    </lineage>
</organism>
<evidence type="ECO:0000256" key="3">
    <source>
        <dbReference type="ARBA" id="ARBA00022741"/>
    </source>
</evidence>
<dbReference type="GO" id="GO:0030253">
    <property type="term" value="P:protein secretion by the type I secretion system"/>
    <property type="evidence" value="ECO:0007669"/>
    <property type="project" value="InterPro"/>
</dbReference>
<dbReference type="Pfam" id="PF00005">
    <property type="entry name" value="ABC_tran"/>
    <property type="match status" value="1"/>
</dbReference>
<dbReference type="PANTHER" id="PTHR43394:SF1">
    <property type="entry name" value="ATP-BINDING CASSETTE SUB-FAMILY B MEMBER 10, MITOCHONDRIAL"/>
    <property type="match status" value="1"/>
</dbReference>
<evidence type="ECO:0000256" key="7">
    <source>
        <dbReference type="SAM" id="MobiDB-lite"/>
    </source>
</evidence>
<comment type="subcellular location">
    <subcellularLocation>
        <location evidence="1">Cell membrane</location>
        <topology evidence="1">Multi-pass membrane protein</topology>
    </subcellularLocation>
</comment>
<dbReference type="RefSeq" id="WP_164355739.1">
    <property type="nucleotide sequence ID" value="NZ_JAABNT010000022.1"/>
</dbReference>
<dbReference type="SUPFAM" id="SSF90123">
    <property type="entry name" value="ABC transporter transmembrane region"/>
    <property type="match status" value="1"/>
</dbReference>
<reference evidence="11 12" key="1">
    <citation type="submission" date="2020-01" db="EMBL/GenBank/DDBJ databases">
        <title>Sulfitobacter sediminilitoris sp. nov., isolated from a tidal flat.</title>
        <authorList>
            <person name="Park S."/>
            <person name="Yoon J.-H."/>
        </authorList>
    </citation>
    <scope>NUCLEOTIDE SEQUENCE [LARGE SCALE GENOMIC DNA]</scope>
    <source>
        <strain evidence="11 12">JBTF-M27</strain>
    </source>
</reference>
<dbReference type="PROSITE" id="PS50893">
    <property type="entry name" value="ABC_TRANSPORTER_2"/>
    <property type="match status" value="1"/>
</dbReference>
<evidence type="ECO:0000313" key="11">
    <source>
        <dbReference type="EMBL" id="NEK24785.1"/>
    </source>
</evidence>
<dbReference type="Gene3D" id="3.40.50.300">
    <property type="entry name" value="P-loop containing nucleotide triphosphate hydrolases"/>
    <property type="match status" value="1"/>
</dbReference>
<dbReference type="InterPro" id="IPR039421">
    <property type="entry name" value="Type_1_exporter"/>
</dbReference>
<keyword evidence="12" id="KW-1185">Reference proteome</keyword>
<dbReference type="GO" id="GO:0030256">
    <property type="term" value="C:type I protein secretion system complex"/>
    <property type="evidence" value="ECO:0007669"/>
    <property type="project" value="InterPro"/>
</dbReference>
<dbReference type="SMART" id="SM00382">
    <property type="entry name" value="AAA"/>
    <property type="match status" value="1"/>
</dbReference>
<evidence type="ECO:0000256" key="4">
    <source>
        <dbReference type="ARBA" id="ARBA00022840"/>
    </source>
</evidence>
<dbReference type="Gene3D" id="1.20.1560.10">
    <property type="entry name" value="ABC transporter type 1, transmembrane domain"/>
    <property type="match status" value="1"/>
</dbReference>
<protein>
    <submittedName>
        <fullName evidence="11">Type I secretion system permease/ATPase</fullName>
    </submittedName>
</protein>
<evidence type="ECO:0000259" key="10">
    <source>
        <dbReference type="PROSITE" id="PS50929"/>
    </source>
</evidence>
<feature type="transmembrane region" description="Helical" evidence="8">
    <location>
        <begin position="243"/>
        <end position="261"/>
    </location>
</feature>
<feature type="domain" description="ABC transporter" evidence="9">
    <location>
        <begin position="327"/>
        <end position="570"/>
    </location>
</feature>
<dbReference type="InterPro" id="IPR010128">
    <property type="entry name" value="ATPase_T1SS_PrtD-like"/>
</dbReference>
<dbReference type="InterPro" id="IPR027417">
    <property type="entry name" value="P-loop_NTPase"/>
</dbReference>
<dbReference type="InterPro" id="IPR003439">
    <property type="entry name" value="ABC_transporter-like_ATP-bd"/>
</dbReference>
<feature type="transmembrane region" description="Helical" evidence="8">
    <location>
        <begin position="130"/>
        <end position="150"/>
    </location>
</feature>
<dbReference type="InterPro" id="IPR003593">
    <property type="entry name" value="AAA+_ATPase"/>
</dbReference>